<keyword evidence="2" id="KW-1185">Reference proteome</keyword>
<dbReference type="GO" id="GO:0008289">
    <property type="term" value="F:lipid binding"/>
    <property type="evidence" value="ECO:0007669"/>
    <property type="project" value="InterPro"/>
</dbReference>
<dbReference type="VEuPathDB" id="TriTrypDB:TvY486_0044400"/>
<reference evidence="1 2" key="1">
    <citation type="journal article" date="2012" name="Proc. Natl. Acad. Sci. U.S.A.">
        <title>Antigenic diversity is generated by distinct evolutionary mechanisms in African trypanosome species.</title>
        <authorList>
            <person name="Jackson A.P."/>
            <person name="Berry A."/>
            <person name="Aslett M."/>
            <person name="Allison H.C."/>
            <person name="Burton P."/>
            <person name="Vavrova-Anderson J."/>
            <person name="Brown R."/>
            <person name="Browne H."/>
            <person name="Corton N."/>
            <person name="Hauser H."/>
            <person name="Gamble J."/>
            <person name="Gilderthorp R."/>
            <person name="Marcello L."/>
            <person name="McQuillan J."/>
            <person name="Otto T.D."/>
            <person name="Quail M.A."/>
            <person name="Sanders M.J."/>
            <person name="van Tonder A."/>
            <person name="Ginger M.L."/>
            <person name="Field M.C."/>
            <person name="Barry J.D."/>
            <person name="Hertz-Fowler C."/>
            <person name="Berriman M."/>
        </authorList>
    </citation>
    <scope>NUCLEOTIDE SEQUENCE</scope>
    <source>
        <strain evidence="1 2">Y486</strain>
    </source>
</reference>
<accession>F9WVB5</accession>
<organism evidence="1 2">
    <name type="scientific">Trypanosoma vivax (strain Y486)</name>
    <dbReference type="NCBI Taxonomy" id="1055687"/>
    <lineage>
        <taxon>Eukaryota</taxon>
        <taxon>Discoba</taxon>
        <taxon>Euglenozoa</taxon>
        <taxon>Kinetoplastea</taxon>
        <taxon>Metakinetoplastina</taxon>
        <taxon>Trypanosomatida</taxon>
        <taxon>Trypanosomatidae</taxon>
        <taxon>Trypanosoma</taxon>
        <taxon>Duttonella</taxon>
    </lineage>
</organism>
<protein>
    <submittedName>
        <fullName evidence="1">Uncharacterized protein</fullName>
    </submittedName>
</protein>
<proteinExistence type="predicted"/>
<dbReference type="Gene3D" id="3.15.20.10">
    <property type="entry name" value="Bactericidal permeability-increasing protein, domain 2"/>
    <property type="match status" value="1"/>
</dbReference>
<evidence type="ECO:0000313" key="2">
    <source>
        <dbReference type="Proteomes" id="UP000009027"/>
    </source>
</evidence>
<evidence type="ECO:0000313" key="1">
    <source>
        <dbReference type="EMBL" id="CCD21522.1"/>
    </source>
</evidence>
<sequence>MPAAHNSSLLKNVYPNFYNLCPGRSLELIFTPSGSVCPGAMARDGINVFCVDVSLGLAMRSAGEAVHGVLGLRLNVTAGVAGLALEQGNRVRFTLARVEFTVNVATSAAQMPYVESLEGDMRRFFKSVVLPHFNNHIKGTSIPFNMANPFLSVLNGRVGVGLHGAACDSIVAFMLETFNSGTIRVAA</sequence>
<dbReference type="Proteomes" id="UP000009027">
    <property type="component" value="Unassembled WGS sequence"/>
</dbReference>
<name>F9WVB5_TRYVY</name>
<dbReference type="InterPro" id="IPR017943">
    <property type="entry name" value="Bactericidal_perm-incr_a/b_dom"/>
</dbReference>
<dbReference type="EMBL" id="CAEX01007843">
    <property type="protein sequence ID" value="CCD21522.1"/>
    <property type="molecule type" value="Genomic_DNA"/>
</dbReference>
<dbReference type="AlphaFoldDB" id="F9WVB5"/>
<dbReference type="SUPFAM" id="SSF55394">
    <property type="entry name" value="Bactericidal permeability-increasing protein, BPI"/>
    <property type="match status" value="1"/>
</dbReference>
<gene>
    <name evidence="1" type="ORF">TvY486_0044400</name>
</gene>